<dbReference type="PANTHER" id="PTHR34987">
    <property type="entry name" value="C, PUTATIVE (AFU_ORTHOLOGUE AFUA_3G02880)-RELATED"/>
    <property type="match status" value="1"/>
</dbReference>
<dbReference type="InterPro" id="IPR012341">
    <property type="entry name" value="6hp_glycosidase-like_sf"/>
</dbReference>
<dbReference type="PATRIC" id="fig|1432052.4.peg.4599"/>
<feature type="domain" description="Alpha-L-rhamnosidase six-hairpin glycosidase" evidence="1">
    <location>
        <begin position="178"/>
        <end position="363"/>
    </location>
</feature>
<protein>
    <submittedName>
        <fullName evidence="3">Bacterial alpha-L-rhamnosidase</fullName>
    </submittedName>
</protein>
<dbReference type="GO" id="GO:0005975">
    <property type="term" value="P:carbohydrate metabolic process"/>
    <property type="evidence" value="ECO:0007669"/>
    <property type="project" value="InterPro"/>
</dbReference>
<dbReference type="Pfam" id="PF17390">
    <property type="entry name" value="Bac_rhamnosid_C"/>
    <property type="match status" value="1"/>
</dbReference>
<sequence>MNDRTIFRVMDKETTDTIHPDERKSVYLLPRRIVWKQGRISNEEVLLKERESQISLAAWDDCVMDSTDGQASLLLDFGNEIHGGIRILAWKDSTDRGARVRIRFGESVMEAMSEPGGEGNATNDHARRDIRTEIGMMSMNRIGETGFRFVRIDLEEENASLSLKSIAAVLVYKDAPYLGSFSCSDPLLNRIWDVGAYTVHLNMQEYIWDGIKRDRLVWVGDMHPETLTIRTVFGADASVARSLEFIRKETPLPGWMNGMASYTMWYAIIVHDWFMYTGDLEWLRSQEEYLEGISRQLSECIDEKGKDTVTEGRFLDWPSSDRPDVVDAGVQAIHLLAADSLRKLFMALGKQGPAEECARDMERLACFPADADGSKQAAALLVLAGLRDAEEMNGSVLAEGGAEGMSTFMGYYILTARAMAGDYEGCLACIRDYWGGMLELGATTFWEDFDVKWMEGAASIDRFPKEGETDVHGTYGDYCYKGYRHSLCHGWASGVTPWLTENVLGIRIMEPGCTKLEIKPHLGNLSWAKGTFPTPFGVVHISHKKKKDGSIESKIKAPAGVTVIS</sequence>
<reference evidence="3 4" key="1">
    <citation type="submission" date="2016-07" db="EMBL/GenBank/DDBJ databases">
        <title>Characterization of isolates of Eisenbergiella tayi derived from blood cultures, using whole genome sequencing.</title>
        <authorList>
            <person name="Burdz T."/>
            <person name="Wiebe D."/>
            <person name="Huynh C."/>
            <person name="Bernard K."/>
        </authorList>
    </citation>
    <scope>NUCLEOTIDE SEQUENCE [LARGE SCALE GENOMIC DNA]</scope>
    <source>
        <strain evidence="3 4">NML 110608</strain>
    </source>
</reference>
<name>A0A1E3A3K5_9FIRM</name>
<dbReference type="RefSeq" id="WP_081331329.1">
    <property type="nucleotide sequence ID" value="NZ_DAWDRA010000095.1"/>
</dbReference>
<dbReference type="OrthoDB" id="9815108at2"/>
<dbReference type="SUPFAM" id="SSF48208">
    <property type="entry name" value="Six-hairpin glycosidases"/>
    <property type="match status" value="1"/>
</dbReference>
<feature type="domain" description="Alpha-L-rhamnosidase C-terminal" evidence="2">
    <location>
        <begin position="505"/>
        <end position="562"/>
    </location>
</feature>
<dbReference type="PANTHER" id="PTHR34987:SF6">
    <property type="entry name" value="ALPHA-L-RHAMNOSIDASE SIX-HAIRPIN GLYCOSIDASE DOMAIN-CONTAINING PROTEIN"/>
    <property type="match status" value="1"/>
</dbReference>
<dbReference type="Gene3D" id="2.60.420.10">
    <property type="entry name" value="Maltose phosphorylase, domain 3"/>
    <property type="match status" value="1"/>
</dbReference>
<dbReference type="Pfam" id="PF17389">
    <property type="entry name" value="Bac_rhamnosid6H"/>
    <property type="match status" value="1"/>
</dbReference>
<proteinExistence type="predicted"/>
<dbReference type="AlphaFoldDB" id="A0A1E3A3K5"/>
<dbReference type="Proteomes" id="UP000094067">
    <property type="component" value="Unassembled WGS sequence"/>
</dbReference>
<dbReference type="Gene3D" id="1.50.10.10">
    <property type="match status" value="1"/>
</dbReference>
<accession>A0A1E3A3K5</accession>
<evidence type="ECO:0000313" key="4">
    <source>
        <dbReference type="Proteomes" id="UP000094067"/>
    </source>
</evidence>
<gene>
    <name evidence="3" type="ORF">BEI61_04150</name>
</gene>
<dbReference type="InterPro" id="IPR008928">
    <property type="entry name" value="6-hairpin_glycosidase_sf"/>
</dbReference>
<comment type="caution">
    <text evidence="3">The sequence shown here is derived from an EMBL/GenBank/DDBJ whole genome shotgun (WGS) entry which is preliminary data.</text>
</comment>
<evidence type="ECO:0000313" key="3">
    <source>
        <dbReference type="EMBL" id="ODM03355.1"/>
    </source>
</evidence>
<dbReference type="InterPro" id="IPR035398">
    <property type="entry name" value="Bac_rhamnosid_C"/>
</dbReference>
<dbReference type="InterPro" id="IPR035396">
    <property type="entry name" value="Bac_rhamnosid6H"/>
</dbReference>
<evidence type="ECO:0000259" key="1">
    <source>
        <dbReference type="Pfam" id="PF17389"/>
    </source>
</evidence>
<dbReference type="EMBL" id="MCGH01000003">
    <property type="protein sequence ID" value="ODM03355.1"/>
    <property type="molecule type" value="Genomic_DNA"/>
</dbReference>
<evidence type="ECO:0000259" key="2">
    <source>
        <dbReference type="Pfam" id="PF17390"/>
    </source>
</evidence>
<organism evidence="3 4">
    <name type="scientific">Eisenbergiella tayi</name>
    <dbReference type="NCBI Taxonomy" id="1432052"/>
    <lineage>
        <taxon>Bacteria</taxon>
        <taxon>Bacillati</taxon>
        <taxon>Bacillota</taxon>
        <taxon>Clostridia</taxon>
        <taxon>Lachnospirales</taxon>
        <taxon>Lachnospiraceae</taxon>
        <taxon>Eisenbergiella</taxon>
    </lineage>
</organism>